<dbReference type="Gene3D" id="3.40.30.10">
    <property type="entry name" value="Glutaredoxin"/>
    <property type="match status" value="1"/>
</dbReference>
<protein>
    <recommendedName>
        <fullName evidence="1">GH16 domain-containing protein</fullName>
    </recommendedName>
</protein>
<dbReference type="VEuPathDB" id="FungiDB:H257_15932"/>
<dbReference type="Pfam" id="PF00722">
    <property type="entry name" value="Glyco_hydro_16"/>
    <property type="match status" value="1"/>
</dbReference>
<dbReference type="Proteomes" id="UP000266196">
    <property type="component" value="Unassembled WGS sequence"/>
</dbReference>
<evidence type="ECO:0000313" key="3">
    <source>
        <dbReference type="Proteomes" id="UP000266196"/>
    </source>
</evidence>
<evidence type="ECO:0000259" key="1">
    <source>
        <dbReference type="PROSITE" id="PS51762"/>
    </source>
</evidence>
<dbReference type="InterPro" id="IPR011767">
    <property type="entry name" value="GLR_AS"/>
</dbReference>
<gene>
    <name evidence="2" type="ORF">DYB31_007475</name>
</gene>
<dbReference type="GO" id="GO:0005739">
    <property type="term" value="C:mitochondrion"/>
    <property type="evidence" value="ECO:0007669"/>
    <property type="project" value="TreeGrafter"/>
</dbReference>
<dbReference type="GO" id="GO:0005975">
    <property type="term" value="P:carbohydrate metabolic process"/>
    <property type="evidence" value="ECO:0007669"/>
    <property type="project" value="InterPro"/>
</dbReference>
<dbReference type="PROSITE" id="PS00195">
    <property type="entry name" value="GLUTAREDOXIN_1"/>
    <property type="match status" value="1"/>
</dbReference>
<dbReference type="SUPFAM" id="SSF52833">
    <property type="entry name" value="Thioredoxin-like"/>
    <property type="match status" value="1"/>
</dbReference>
<dbReference type="VEuPathDB" id="FungiDB:H257_15294"/>
<dbReference type="AlphaFoldDB" id="A0A397FFS3"/>
<reference evidence="2 3" key="1">
    <citation type="submission" date="2018-08" db="EMBL/GenBank/DDBJ databases">
        <title>Aphanomyces genome sequencing and annotation.</title>
        <authorList>
            <person name="Minardi D."/>
            <person name="Oidtmann B."/>
            <person name="Van Der Giezen M."/>
            <person name="Studholme D.J."/>
        </authorList>
    </citation>
    <scope>NUCLEOTIDE SEQUENCE [LARGE SCALE GENOMIC DNA]</scope>
    <source>
        <strain evidence="2 3">197901</strain>
    </source>
</reference>
<name>A0A397FFS3_APHAT</name>
<sequence>MMHRFRSAGVKAKAVMPWTGMVALGCATTATAAYSTPALAKAAPPLTAIDRSTPEVTLYQYEPCPYCCKTKAVLDFLKVPYNVVEVNPVTKKELKAITDYNKVPVAVVDGQVRGTRLLACPHPRHTIPIKVVLMPPNIYRTVPEALQAFQYCLTEGNFTAWERRVSLYTGAAAMYVISKRLKKKYGFDDERLALYEVTNGWNMRVVAAAAATVTSMVTALAVKEEYLIFEEDFDSTFDLSVWKHDITLGGNGNREFEVYVNSRNNSYVKDGKLHLRATLTDEAYGRESIENGVMDLWGTSPYSSCSSPQFAGCRKEANGHDILPPVQSARIQTMESFSFKYGRVEVRTKLPRGDWLWPGIWMMAKDNRYGPWPSSGELDIMESRGNGPDYTDDKGNPIGNNRFSACFHFGPAWNKDGYPVAVNDTQALPDHRSYGDEFHTFGFYWDEDDMYAYVDSPENVVTRVAEYGKKSFWDIGLESGAWNAS</sequence>
<dbReference type="Pfam" id="PF00462">
    <property type="entry name" value="Glutaredoxin"/>
    <property type="match status" value="1"/>
</dbReference>
<dbReference type="SUPFAM" id="SSF47616">
    <property type="entry name" value="GST C-terminal domain-like"/>
    <property type="match status" value="1"/>
</dbReference>
<dbReference type="InterPro" id="IPR013320">
    <property type="entry name" value="ConA-like_dom_sf"/>
</dbReference>
<dbReference type="SUPFAM" id="SSF49899">
    <property type="entry name" value="Concanavalin A-like lectins/glucanases"/>
    <property type="match status" value="1"/>
</dbReference>
<dbReference type="InterPro" id="IPR002109">
    <property type="entry name" value="Glutaredoxin"/>
</dbReference>
<dbReference type="PROSITE" id="PS51257">
    <property type="entry name" value="PROKAR_LIPOPROTEIN"/>
    <property type="match status" value="1"/>
</dbReference>
<dbReference type="PROSITE" id="PS51354">
    <property type="entry name" value="GLUTAREDOXIN_2"/>
    <property type="match status" value="1"/>
</dbReference>
<dbReference type="PANTHER" id="PTHR12782">
    <property type="entry name" value="MICROSOMAL PROSTAGLANDIN E SYNTHASE-2"/>
    <property type="match status" value="1"/>
</dbReference>
<dbReference type="InterPro" id="IPR000757">
    <property type="entry name" value="Beta-glucanase-like"/>
</dbReference>
<accession>A0A397FFS3</accession>
<dbReference type="Gene3D" id="1.20.1050.10">
    <property type="match status" value="1"/>
</dbReference>
<feature type="non-terminal residue" evidence="2">
    <location>
        <position position="485"/>
    </location>
</feature>
<dbReference type="PANTHER" id="PTHR12782:SF5">
    <property type="entry name" value="PROSTAGLANDIN E SYNTHASE 2"/>
    <property type="match status" value="1"/>
</dbReference>
<dbReference type="GO" id="GO:0004553">
    <property type="term" value="F:hydrolase activity, hydrolyzing O-glycosyl compounds"/>
    <property type="evidence" value="ECO:0007669"/>
    <property type="project" value="InterPro"/>
</dbReference>
<dbReference type="InterPro" id="IPR036249">
    <property type="entry name" value="Thioredoxin-like_sf"/>
</dbReference>
<dbReference type="InterPro" id="IPR036282">
    <property type="entry name" value="Glutathione-S-Trfase_C_sf"/>
</dbReference>
<organism evidence="2 3">
    <name type="scientific">Aphanomyces astaci</name>
    <name type="common">Crayfish plague agent</name>
    <dbReference type="NCBI Taxonomy" id="112090"/>
    <lineage>
        <taxon>Eukaryota</taxon>
        <taxon>Sar</taxon>
        <taxon>Stramenopiles</taxon>
        <taxon>Oomycota</taxon>
        <taxon>Saprolegniomycetes</taxon>
        <taxon>Saprolegniales</taxon>
        <taxon>Verrucalvaceae</taxon>
        <taxon>Aphanomyces</taxon>
    </lineage>
</organism>
<dbReference type="PROSITE" id="PS51762">
    <property type="entry name" value="GH16_2"/>
    <property type="match status" value="1"/>
</dbReference>
<dbReference type="EMBL" id="QUTE01008589">
    <property type="protein sequence ID" value="RHZ23806.1"/>
    <property type="molecule type" value="Genomic_DNA"/>
</dbReference>
<comment type="caution">
    <text evidence="2">The sequence shown here is derived from an EMBL/GenBank/DDBJ whole genome shotgun (WGS) entry which is preliminary data.</text>
</comment>
<dbReference type="Gene3D" id="2.60.120.200">
    <property type="match status" value="1"/>
</dbReference>
<proteinExistence type="predicted"/>
<feature type="domain" description="GH16" evidence="1">
    <location>
        <begin position="199"/>
        <end position="485"/>
    </location>
</feature>
<evidence type="ECO:0000313" key="2">
    <source>
        <dbReference type="EMBL" id="RHZ23806.1"/>
    </source>
</evidence>